<protein>
    <submittedName>
        <fullName evidence="1">Uncharacterized protein</fullName>
    </submittedName>
</protein>
<proteinExistence type="predicted"/>
<sequence length="240" mass="28100">NSVCSIFGTASEQTADPASEHAMHTQHNMPIIHDVSRIDLSMTRTNSDSYNVEHNLEYDINKFRSKDNVVFQTTEKPNSKSYSKFKEGKSKRNDYVPYREEKRFHSKKSENFNNVHKITSKEPTVVKFIHFRRRNEGTSDNLGEAIKTRHEEARPVEHVSFTDKEIGLHKYLPNHKSKQNDRRKVGKDEVHTKTIASKYIGEDRHWSQNSKGTIPGVKMSEMTYLTQFERFLKRVKRQET</sequence>
<accession>A0A1E1WPG1</accession>
<name>A0A1E1WPG1_PECGO</name>
<feature type="non-terminal residue" evidence="1">
    <location>
        <position position="240"/>
    </location>
</feature>
<dbReference type="OrthoDB" id="9971251at2759"/>
<evidence type="ECO:0000313" key="1">
    <source>
        <dbReference type="EMBL" id="JAT88943.1"/>
    </source>
</evidence>
<feature type="non-terminal residue" evidence="1">
    <location>
        <position position="1"/>
    </location>
</feature>
<organism evidence="1">
    <name type="scientific">Pectinophora gossypiella</name>
    <name type="common">Cotton pink bollworm</name>
    <name type="synonym">Depressaria gossypiella</name>
    <dbReference type="NCBI Taxonomy" id="13191"/>
    <lineage>
        <taxon>Eukaryota</taxon>
        <taxon>Metazoa</taxon>
        <taxon>Ecdysozoa</taxon>
        <taxon>Arthropoda</taxon>
        <taxon>Hexapoda</taxon>
        <taxon>Insecta</taxon>
        <taxon>Pterygota</taxon>
        <taxon>Neoptera</taxon>
        <taxon>Endopterygota</taxon>
        <taxon>Lepidoptera</taxon>
        <taxon>Glossata</taxon>
        <taxon>Ditrysia</taxon>
        <taxon>Gelechioidea</taxon>
        <taxon>Gelechiidae</taxon>
        <taxon>Apatetrinae</taxon>
        <taxon>Pectinophora</taxon>
    </lineage>
</organism>
<gene>
    <name evidence="1" type="ORF">g.3465</name>
</gene>
<dbReference type="AlphaFoldDB" id="A0A1E1WPG1"/>
<reference evidence="1" key="1">
    <citation type="submission" date="2015-09" db="EMBL/GenBank/DDBJ databases">
        <title>De novo assembly of Pectinophora gossypiella (Pink Bollworm) gut transcriptome.</title>
        <authorList>
            <person name="Tassone E.E."/>
        </authorList>
    </citation>
    <scope>NUCLEOTIDE SEQUENCE</scope>
</reference>
<dbReference type="EMBL" id="GDQN01002111">
    <property type="protein sequence ID" value="JAT88943.1"/>
    <property type="molecule type" value="Transcribed_RNA"/>
</dbReference>